<reference evidence="8" key="1">
    <citation type="journal article" date="2019" name="Int. J. Syst. Evol. Microbiol.">
        <title>The Global Catalogue of Microorganisms (GCM) 10K type strain sequencing project: providing services to taxonomists for standard genome sequencing and annotation.</title>
        <authorList>
            <consortium name="The Broad Institute Genomics Platform"/>
            <consortium name="The Broad Institute Genome Sequencing Center for Infectious Disease"/>
            <person name="Wu L."/>
            <person name="Ma J."/>
        </authorList>
    </citation>
    <scope>NUCLEOTIDE SEQUENCE [LARGE SCALE GENOMIC DNA]</scope>
    <source>
        <strain evidence="8">DT28</strain>
    </source>
</reference>
<feature type="domain" description="Glycosyltransferase 2-like" evidence="6">
    <location>
        <begin position="73"/>
        <end position="216"/>
    </location>
</feature>
<gene>
    <name evidence="7" type="ORF">ACFO3I_01645</name>
</gene>
<sequence length="497" mass="55594">MDWLTQLQQDLQFGLGSPVVAVLQWLFIGYFVLLSLGYLALNLIALWVMRGQIQSARTELMPASYASFLPPISVLVPAYNEEATISGSIHSLLQLTYPEYEVIVVNDGSKDLTMQVLKEQFQLVPSSATCPLHLACQPILGIYQSSRYPNLKVIDKQNGGKADALNAGINLSRFPLFCGVDADSILQRDSLQRIIRPFLDDPYAIAAGGTVRIANGCEVKDGLLLKAALPEKLLPQLQIIEYLRGFLFGRLGWSPLNCLLIISGAFGVFRKSAVIEAGGYRHNTIGEDMELVVRLHKLFRLTQRPYRVYFIPDPVCWTEAPEDLATLSNQRVRWQRGLLESLMANRSLLFHRKAGAVGWLAYPFSLIFEAFGPAIEVAGYLFMLTAWLAGWLDPVAMLAFLVATIGFGVLISVVALVLEEMSYPVYPGRRSILRLFSLAIIENFGYRQLNSWWRLKGLWRWMRNSKSSWGAMKRSGQWQQAAAQTAKADDKSDPPQG</sequence>
<evidence type="ECO:0000313" key="8">
    <source>
        <dbReference type="Proteomes" id="UP001595962"/>
    </source>
</evidence>
<dbReference type="InterPro" id="IPR001173">
    <property type="entry name" value="Glyco_trans_2-like"/>
</dbReference>
<comment type="caution">
    <text evidence="7">The sequence shown here is derived from an EMBL/GenBank/DDBJ whole genome shotgun (WGS) entry which is preliminary data.</text>
</comment>
<evidence type="ECO:0000259" key="6">
    <source>
        <dbReference type="Pfam" id="PF00535"/>
    </source>
</evidence>
<proteinExistence type="inferred from homology"/>
<dbReference type="EC" id="2.4.-.-" evidence="7"/>
<feature type="compositionally biased region" description="Basic and acidic residues" evidence="4">
    <location>
        <begin position="487"/>
        <end position="497"/>
    </location>
</feature>
<dbReference type="InterPro" id="IPR029044">
    <property type="entry name" value="Nucleotide-diphossugar_trans"/>
</dbReference>
<keyword evidence="5" id="KW-0812">Transmembrane</keyword>
<dbReference type="PANTHER" id="PTHR43630">
    <property type="entry name" value="POLY-BETA-1,6-N-ACETYL-D-GLUCOSAMINE SYNTHASE"/>
    <property type="match status" value="1"/>
</dbReference>
<dbReference type="EMBL" id="JBHSGB010000001">
    <property type="protein sequence ID" value="MFC4653719.1"/>
    <property type="molecule type" value="Genomic_DNA"/>
</dbReference>
<dbReference type="GO" id="GO:0016757">
    <property type="term" value="F:glycosyltransferase activity"/>
    <property type="evidence" value="ECO:0007669"/>
    <property type="project" value="UniProtKB-KW"/>
</dbReference>
<name>A0ABV9JJF0_9GAMM</name>
<organism evidence="7 8">
    <name type="scientific">Rheinheimera marina</name>
    <dbReference type="NCBI Taxonomy" id="1774958"/>
    <lineage>
        <taxon>Bacteria</taxon>
        <taxon>Pseudomonadati</taxon>
        <taxon>Pseudomonadota</taxon>
        <taxon>Gammaproteobacteria</taxon>
        <taxon>Chromatiales</taxon>
        <taxon>Chromatiaceae</taxon>
        <taxon>Rheinheimera</taxon>
    </lineage>
</organism>
<evidence type="ECO:0000256" key="1">
    <source>
        <dbReference type="ARBA" id="ARBA00006739"/>
    </source>
</evidence>
<dbReference type="Gene3D" id="3.90.550.10">
    <property type="entry name" value="Spore Coat Polysaccharide Biosynthesis Protein SpsA, Chain A"/>
    <property type="match status" value="1"/>
</dbReference>
<dbReference type="Proteomes" id="UP001595962">
    <property type="component" value="Unassembled WGS sequence"/>
</dbReference>
<evidence type="ECO:0000256" key="5">
    <source>
        <dbReference type="SAM" id="Phobius"/>
    </source>
</evidence>
<evidence type="ECO:0000256" key="4">
    <source>
        <dbReference type="SAM" id="MobiDB-lite"/>
    </source>
</evidence>
<feature type="transmembrane region" description="Helical" evidence="5">
    <location>
        <begin position="25"/>
        <end position="48"/>
    </location>
</feature>
<keyword evidence="8" id="KW-1185">Reference proteome</keyword>
<feature type="transmembrane region" description="Helical" evidence="5">
    <location>
        <begin position="356"/>
        <end position="375"/>
    </location>
</feature>
<dbReference type="SUPFAM" id="SSF53448">
    <property type="entry name" value="Nucleotide-diphospho-sugar transferases"/>
    <property type="match status" value="1"/>
</dbReference>
<dbReference type="CDD" id="cd06423">
    <property type="entry name" value="CESA_like"/>
    <property type="match status" value="1"/>
</dbReference>
<protein>
    <submittedName>
        <fullName evidence="7">Glycosyltransferase</fullName>
        <ecNumber evidence="7">2.4.-.-</ecNumber>
    </submittedName>
</protein>
<comment type="similarity">
    <text evidence="1">Belongs to the glycosyltransferase 2 family.</text>
</comment>
<dbReference type="Pfam" id="PF00535">
    <property type="entry name" value="Glycos_transf_2"/>
    <property type="match status" value="1"/>
</dbReference>
<accession>A0ABV9JJF0</accession>
<keyword evidence="3 7" id="KW-0808">Transferase</keyword>
<dbReference type="PANTHER" id="PTHR43630:SF1">
    <property type="entry name" value="POLY-BETA-1,6-N-ACETYL-D-GLUCOSAMINE SYNTHASE"/>
    <property type="match status" value="1"/>
</dbReference>
<evidence type="ECO:0000256" key="3">
    <source>
        <dbReference type="ARBA" id="ARBA00022679"/>
    </source>
</evidence>
<keyword evidence="5" id="KW-0472">Membrane</keyword>
<feature type="compositionally biased region" description="Low complexity" evidence="4">
    <location>
        <begin position="477"/>
        <end position="486"/>
    </location>
</feature>
<feature type="transmembrane region" description="Helical" evidence="5">
    <location>
        <begin position="395"/>
        <end position="418"/>
    </location>
</feature>
<dbReference type="RefSeq" id="WP_377331215.1">
    <property type="nucleotide sequence ID" value="NZ_JBHSGB010000001.1"/>
</dbReference>
<evidence type="ECO:0000313" key="7">
    <source>
        <dbReference type="EMBL" id="MFC4653719.1"/>
    </source>
</evidence>
<keyword evidence="2 7" id="KW-0328">Glycosyltransferase</keyword>
<feature type="region of interest" description="Disordered" evidence="4">
    <location>
        <begin position="472"/>
        <end position="497"/>
    </location>
</feature>
<keyword evidence="5" id="KW-1133">Transmembrane helix</keyword>
<evidence type="ECO:0000256" key="2">
    <source>
        <dbReference type="ARBA" id="ARBA00022676"/>
    </source>
</evidence>